<evidence type="ECO:0000313" key="1">
    <source>
        <dbReference type="EnsemblPlants" id="AVESA.00010b.r2.6AG1041630.1.CDS.1"/>
    </source>
</evidence>
<accession>A0ACD5YUV4</accession>
<keyword evidence="2" id="KW-1185">Reference proteome</keyword>
<dbReference type="EnsemblPlants" id="AVESA.00010b.r2.6AG1041630.1">
    <property type="protein sequence ID" value="AVESA.00010b.r2.6AG1041630.1.CDS.1"/>
    <property type="gene ID" value="AVESA.00010b.r2.6AG1041630"/>
</dbReference>
<name>A0ACD5YUV4_AVESA</name>
<reference evidence="1" key="2">
    <citation type="submission" date="2025-09" db="UniProtKB">
        <authorList>
            <consortium name="EnsemblPlants"/>
        </authorList>
    </citation>
    <scope>IDENTIFICATION</scope>
</reference>
<protein>
    <submittedName>
        <fullName evidence="1">Uncharacterized protein</fullName>
    </submittedName>
</protein>
<sequence>MMRMSLLVFLLIAGASVLDAAATPSEGIVGKWLPIKNITDTHVQDLGRWAVVKHTWVSNDGLRFSKVVSGEMQIIEYGINYQLKVQTLLLNGKDAMNTTKVFEQDSTTSTTRKLLSFGPAN</sequence>
<proteinExistence type="predicted"/>
<evidence type="ECO:0000313" key="2">
    <source>
        <dbReference type="Proteomes" id="UP001732700"/>
    </source>
</evidence>
<dbReference type="Proteomes" id="UP001732700">
    <property type="component" value="Chromosome 6A"/>
</dbReference>
<organism evidence="1 2">
    <name type="scientific">Avena sativa</name>
    <name type="common">Oat</name>
    <dbReference type="NCBI Taxonomy" id="4498"/>
    <lineage>
        <taxon>Eukaryota</taxon>
        <taxon>Viridiplantae</taxon>
        <taxon>Streptophyta</taxon>
        <taxon>Embryophyta</taxon>
        <taxon>Tracheophyta</taxon>
        <taxon>Spermatophyta</taxon>
        <taxon>Magnoliopsida</taxon>
        <taxon>Liliopsida</taxon>
        <taxon>Poales</taxon>
        <taxon>Poaceae</taxon>
        <taxon>BOP clade</taxon>
        <taxon>Pooideae</taxon>
        <taxon>Poodae</taxon>
        <taxon>Poeae</taxon>
        <taxon>Poeae Chloroplast Group 1 (Aveneae type)</taxon>
        <taxon>Aveninae</taxon>
        <taxon>Avena</taxon>
    </lineage>
</organism>
<reference evidence="1" key="1">
    <citation type="submission" date="2021-05" db="EMBL/GenBank/DDBJ databases">
        <authorList>
            <person name="Scholz U."/>
            <person name="Mascher M."/>
            <person name="Fiebig A."/>
        </authorList>
    </citation>
    <scope>NUCLEOTIDE SEQUENCE [LARGE SCALE GENOMIC DNA]</scope>
</reference>